<gene>
    <name evidence="1" type="ORF">ALEPTO_LOCUS2793</name>
</gene>
<name>A0A9N8ZBY1_9GLOM</name>
<comment type="caution">
    <text evidence="1">The sequence shown here is derived from an EMBL/GenBank/DDBJ whole genome shotgun (WGS) entry which is preliminary data.</text>
</comment>
<dbReference type="Proteomes" id="UP000789508">
    <property type="component" value="Unassembled WGS sequence"/>
</dbReference>
<organism evidence="1 2">
    <name type="scientific">Ambispora leptoticha</name>
    <dbReference type="NCBI Taxonomy" id="144679"/>
    <lineage>
        <taxon>Eukaryota</taxon>
        <taxon>Fungi</taxon>
        <taxon>Fungi incertae sedis</taxon>
        <taxon>Mucoromycota</taxon>
        <taxon>Glomeromycotina</taxon>
        <taxon>Glomeromycetes</taxon>
        <taxon>Archaeosporales</taxon>
        <taxon>Ambisporaceae</taxon>
        <taxon>Ambispora</taxon>
    </lineage>
</organism>
<accession>A0A9N8ZBY1</accession>
<protein>
    <submittedName>
        <fullName evidence="1">5413_t:CDS:1</fullName>
    </submittedName>
</protein>
<dbReference type="AlphaFoldDB" id="A0A9N8ZBY1"/>
<reference evidence="1" key="1">
    <citation type="submission" date="2021-06" db="EMBL/GenBank/DDBJ databases">
        <authorList>
            <person name="Kallberg Y."/>
            <person name="Tangrot J."/>
            <person name="Rosling A."/>
        </authorList>
    </citation>
    <scope>NUCLEOTIDE SEQUENCE</scope>
    <source>
        <strain evidence="1">FL130A</strain>
    </source>
</reference>
<sequence length="131" mass="14515">MKRCGTVSKRKLIVILKASILIVEREEKKAISIEKQIGKKQRKLPYTLAVGVTLEEYERRSGDRKEKGATQQSFKFGVAFTSSSQQQHSLNPVLSSIPAAFFKSGAVFNTTTATTTTPITAAFTSRNIFSR</sequence>
<evidence type="ECO:0000313" key="1">
    <source>
        <dbReference type="EMBL" id="CAG8487193.1"/>
    </source>
</evidence>
<proteinExistence type="predicted"/>
<dbReference type="EMBL" id="CAJVPS010000453">
    <property type="protein sequence ID" value="CAG8487193.1"/>
    <property type="molecule type" value="Genomic_DNA"/>
</dbReference>
<keyword evidence="2" id="KW-1185">Reference proteome</keyword>
<evidence type="ECO:0000313" key="2">
    <source>
        <dbReference type="Proteomes" id="UP000789508"/>
    </source>
</evidence>